<evidence type="ECO:0000313" key="2">
    <source>
        <dbReference type="Proteomes" id="UP000201838"/>
    </source>
</evidence>
<accession>A0A238IZM2</accession>
<keyword evidence="2" id="KW-1185">Reference proteome</keyword>
<protein>
    <submittedName>
        <fullName evidence="1">Uncharacterized protein</fullName>
    </submittedName>
</protein>
<gene>
    <name evidence="1" type="ORF">BOA8489_01440</name>
</gene>
<proteinExistence type="predicted"/>
<dbReference type="EMBL" id="FXXQ01000003">
    <property type="protein sequence ID" value="SMX23335.1"/>
    <property type="molecule type" value="Genomic_DNA"/>
</dbReference>
<reference evidence="1 2" key="1">
    <citation type="submission" date="2017-05" db="EMBL/GenBank/DDBJ databases">
        <authorList>
            <person name="Song R."/>
            <person name="Chenine A.L."/>
            <person name="Ruprecht R.M."/>
        </authorList>
    </citation>
    <scope>NUCLEOTIDE SEQUENCE [LARGE SCALE GENOMIC DNA]</scope>
    <source>
        <strain evidence="1 2">CECT 8489</strain>
    </source>
</reference>
<dbReference type="Proteomes" id="UP000201838">
    <property type="component" value="Unassembled WGS sequence"/>
</dbReference>
<dbReference type="AlphaFoldDB" id="A0A238IZM2"/>
<organism evidence="1 2">
    <name type="scientific">Boseongicola aestuarii</name>
    <dbReference type="NCBI Taxonomy" id="1470561"/>
    <lineage>
        <taxon>Bacteria</taxon>
        <taxon>Pseudomonadati</taxon>
        <taxon>Pseudomonadota</taxon>
        <taxon>Alphaproteobacteria</taxon>
        <taxon>Rhodobacterales</taxon>
        <taxon>Paracoccaceae</taxon>
        <taxon>Boseongicola</taxon>
    </lineage>
</organism>
<sequence length="72" mass="8320">MTADGQNNAHQEEIFRPISAQIDRNSHLFAQTGATSLLRLTCWFTHLIARGCLVIWHLRETSRLDRSSREEI</sequence>
<name>A0A238IZM2_9RHOB</name>
<evidence type="ECO:0000313" key="1">
    <source>
        <dbReference type="EMBL" id="SMX23335.1"/>
    </source>
</evidence>